<evidence type="ECO:0000256" key="2">
    <source>
        <dbReference type="SAM" id="MobiDB-lite"/>
    </source>
</evidence>
<feature type="compositionally biased region" description="Polar residues" evidence="2">
    <location>
        <begin position="1889"/>
        <end position="1906"/>
    </location>
</feature>
<feature type="coiled-coil region" evidence="1">
    <location>
        <begin position="1610"/>
        <end position="1665"/>
    </location>
</feature>
<feature type="region of interest" description="Disordered" evidence="2">
    <location>
        <begin position="2364"/>
        <end position="2383"/>
    </location>
</feature>
<evidence type="ECO:0000313" key="5">
    <source>
        <dbReference type="Proteomes" id="UP000019377"/>
    </source>
</evidence>
<feature type="coiled-coil region" evidence="1">
    <location>
        <begin position="277"/>
        <end position="419"/>
    </location>
</feature>
<dbReference type="OMA" id="YTRKSMG"/>
<feature type="compositionally biased region" description="Low complexity" evidence="2">
    <location>
        <begin position="29"/>
        <end position="49"/>
    </location>
</feature>
<feature type="compositionally biased region" description="Low complexity" evidence="2">
    <location>
        <begin position="1877"/>
        <end position="1888"/>
    </location>
</feature>
<dbReference type="GeneID" id="27421827"/>
<dbReference type="STRING" id="1365824.V5GFW7"/>
<sequence>MPVYESRPLAETTNLSSHHNRLHDANMLSSPSRSTVRPTSSVPTSRPSSDNGKTVDITRQVRERLQVLREENETQVNSAGLLGQGLLGVRGKIESLMDELAEELNAVDENSEDGLADKPTNARIRDLSARIEAEIEDLEKQKQRLFSDITVHNVDVSSADVGETSMLSVNETPSKASRVADAIRNLTATPGKSPAAPSGNTPRQTDRRSRNAAARQAKADTDLINEIQAGLVQEVRRLQGLLKERDDQRVSLERSHAEIEKQLDQYKPRVIQMTETEDALKQENWDLNVSKQNLEEQLSELKSVLKKAELDNTRLNREVGKARETVDSQRLQIDGHVAELERLNKARETDIAVARRERAGMQRDVSDLQSELQKIRNQQLNENGGVSRSVSHSFMSNAVDEENADADALAARLRAASGEVPRSPGDSIYSADGAVLSPLGNRLGRDKETQDLRAKLALAQRKAGKDAAEKRRVREKNAELTKLLVKAGIKVPQGLDDDAETSEDEELHWLDENDAHSPSAKRLSQIRVNRHTSMRPRLGRKMGMPSSTSTDSIIEYAEYEDDPQHGTTLANSEDASPSRASLDGMDPAFADFHRADAGNTSVDSVMSRPARRGHRSRPSIGSSPLARNAELPDEAEEERAVPKGGRRSGATVRSSSTVFEPSALGNELGGLAGELEQHADVREMYESDMQTEEMPDLVTPALAKRDEEHRAEIASIRNEHDNAVEAIHTEYSAKISTLQGQHAQVIDALTQKHDEKINELAAAHDKSLSDKDESHAAALESALAERAKVHDAAVAEARSRHSNALAEQVAASSAALAAAIALHKTSSEDYERKVEEEKQLKEASHSFALGQKDRQHQEAVEVLQATHVQALQGLRDEHTQLLDMRQKALDEADARLADLDKANKELAASHAAEISTLNEQHDETLALRDQASKEMAESHAAAVAELREQHNAELAKHQDANRDLAVAHATELASLREGHAAKLTQHETSVKDLTAAHAAELAAREDNHRAKLDEHEVSVKNLTAAHAAELAALHESHRAKLDEHETSIKNLIAAHGTELVALQDGHRAKLEEHQNSIKELTGSHASAISALEDGHRQALASRDVDLQNAKKQLDARDQELAARNQELETRTKELGVAKAEIEELQKSIAMLRAETDQLKQQLAELQKTHTAAERELAETKSSLEMVNDKVRRQEETSRELARQREAEATAAAAAVAARSEALTATEAEKEQLEAAHAVALAQKERQHQDAVKDLEDRHGSSVSSIRAEHKQALESRDQALHTQQQLVSQRGQELEEKRVDLQKLQTRVQQLEQQLVSEREQASERQRVEVDKVQSHVKTLEEQLVAERERALEQQRTEVEKVQTQVRQLEEQLASERERALEQQTTEVQKGQAQVQSLEQQLVSERERALEQQREEVGKVQVQVQALEQQIAKMQSNASATQQSRDSVESDLKDAQAAHSALQKQHEDVQATVKALEVQLAKVQSDHSATQQSRESAESSLKEAQSAHSTLLKQHDEVKVTVAALEQQLAKTNSDASTNQQSRALAEANLKEAKTAHSALQKQHDEVKATVASLQSKVRYLESTIAAQRSSTEHSRVASDKELQTIQSALNASQIKVREQEATISKAEAATAAALAAAAAAEAKLRAQNEAVSDTENEADEFKDAVEATNVAAAEPKAPAVELKESSCQTDDEAWQLFQQQQQRAAIAAAAPLEPTKESLATQKNLVILGGARGGNSSRNSVGTFGPERDSSPATPNFGADSFSNQTQSRRPSTDSTWSRQTDRYTSESIPPVPPLPDKSKAPVMTMPPPPSMPPPSTLRTAVAAGGRAPGRPTSPPPADLLTRAQRIHLQVPPTAGEQPRSVSRASTRNGPPPSAYPSSSRARQQSSGTGSMRSRTYSNDDSANPQPLDGSIYSNMTSGRKSIGSRKSAARRPAAGPRQSSAASFVSDVTSEVSRRLSMMSDADEGDDTFVVRGPGAAGKAAQRGLSEFGAGVTDPTIIHAITQTMIGEYMYKYTRKSMGRGGHSDKRHRRYFWLHPYTKMLYWTISDPGGAKVTEGTSKSASIEHVRVQVDLNPSPPGLHLESIIITTATREVKITAANRERHEAWLAALEYLTNRPSIQDATVIASNAAPDLLSDDDENDPGLLARSIGRRAKPRASAATLGSASVMGTRKVSAQRSFLLNRRSSDNGMRSESTPRRRGSLGGQSVMNPSIGKRRDTAAKAWLQQHEHDREVSMSPSRSLRNGVYPASVRSAGGDEDYDLLDLTATQSPIRRVLANDDSRLKTAEQMLEEDEPEDWDGLTNVRACCDGKHDVGSLAHHHHQAASASGSRKSSRIHRRESSGGSRFNSMGLKSKLDAAVRAAEAQEQQQQIPPVPRLPASLLPSSTPLGAGKVMLGRESMDSNHSTASATPAAGAASLASMFGNNSLGASHEQEALNAGRPATALSLTGPTYGQRLQQIRKARQSTGSTGGR</sequence>
<dbReference type="Proteomes" id="UP000019377">
    <property type="component" value="Unassembled WGS sequence"/>
</dbReference>
<gene>
    <name evidence="4" type="ORF">PSEUBRA_SCAF7g04446</name>
</gene>
<dbReference type="Gene3D" id="1.10.287.1490">
    <property type="match status" value="1"/>
</dbReference>
<accession>V5GFW7</accession>
<feature type="coiled-coil region" evidence="1">
    <location>
        <begin position="90"/>
        <end position="148"/>
    </location>
</feature>
<feature type="region of interest" description="Disordered" evidence="2">
    <location>
        <begin position="509"/>
        <end position="549"/>
    </location>
</feature>
<feature type="compositionally biased region" description="Polar residues" evidence="2">
    <location>
        <begin position="1762"/>
        <end position="1780"/>
    </location>
</feature>
<feature type="compositionally biased region" description="Polar residues" evidence="2">
    <location>
        <begin position="1861"/>
        <end position="1870"/>
    </location>
</feature>
<dbReference type="SUPFAM" id="SSF50729">
    <property type="entry name" value="PH domain-like"/>
    <property type="match status" value="1"/>
</dbReference>
<feature type="region of interest" description="Disordered" evidence="2">
    <location>
        <begin position="1436"/>
        <end position="1466"/>
    </location>
</feature>
<dbReference type="SUPFAM" id="SSF57997">
    <property type="entry name" value="Tropomyosin"/>
    <property type="match status" value="1"/>
</dbReference>
<dbReference type="GO" id="GO:0005938">
    <property type="term" value="C:cell cortex"/>
    <property type="evidence" value="ECO:0007669"/>
    <property type="project" value="InterPro"/>
</dbReference>
<dbReference type="PROSITE" id="PS50003">
    <property type="entry name" value="PH_DOMAIN"/>
    <property type="match status" value="1"/>
</dbReference>
<dbReference type="InterPro" id="IPR053005">
    <property type="entry name" value="Nuclear_Pos-Cytoskel_Interact"/>
</dbReference>
<keyword evidence="1" id="KW-0175">Coiled coil</keyword>
<reference evidence="5" key="1">
    <citation type="journal article" date="2013" name="Genome Announc.">
        <title>Draft genome sequence of Pseudozyma brasiliensis sp. nov. strain GHG001, a high producer of endo-1,4-xylanase isolated from an insect pest of sugarcane.</title>
        <authorList>
            <person name="Oliveira J.V.D.C."/>
            <person name="dos Santos R.A.C."/>
            <person name="Borges T.A."/>
            <person name="Riano-Pachon D.M."/>
            <person name="Goldman G.H."/>
        </authorList>
    </citation>
    <scope>NUCLEOTIDE SEQUENCE [LARGE SCALE GENOMIC DNA]</scope>
    <source>
        <strain evidence="5">GHG001</strain>
    </source>
</reference>
<feature type="domain" description="PH" evidence="3">
    <location>
        <begin position="2005"/>
        <end position="2117"/>
    </location>
</feature>
<feature type="region of interest" description="Disordered" evidence="2">
    <location>
        <begin position="563"/>
        <end position="667"/>
    </location>
</feature>
<feature type="region of interest" description="Disordered" evidence="2">
    <location>
        <begin position="187"/>
        <end position="218"/>
    </location>
</feature>
<dbReference type="PANTHER" id="PTHR28190:SF1">
    <property type="entry name" value="NUCLEAR MIGRATION PROTEIN NUM1"/>
    <property type="match status" value="1"/>
</dbReference>
<dbReference type="GO" id="GO:0032065">
    <property type="term" value="P:maintenance of protein location in cell cortex"/>
    <property type="evidence" value="ECO:0007669"/>
    <property type="project" value="InterPro"/>
</dbReference>
<feature type="compositionally biased region" description="Basic residues" evidence="2">
    <location>
        <begin position="528"/>
        <end position="540"/>
    </location>
</feature>
<proteinExistence type="predicted"/>
<feature type="coiled-coil region" evidence="1">
    <location>
        <begin position="871"/>
        <end position="909"/>
    </location>
</feature>
<dbReference type="GO" id="GO:0015631">
    <property type="term" value="F:tubulin binding"/>
    <property type="evidence" value="ECO:0007669"/>
    <property type="project" value="TreeGrafter"/>
</dbReference>
<dbReference type="InterPro" id="IPR024774">
    <property type="entry name" value="PH_dom-Mcp5-type"/>
</dbReference>
<feature type="region of interest" description="Disordered" evidence="2">
    <location>
        <begin position="2433"/>
        <end position="2474"/>
    </location>
</feature>
<feature type="compositionally biased region" description="Pro residues" evidence="2">
    <location>
        <begin position="1806"/>
        <end position="1817"/>
    </location>
</feature>
<dbReference type="InterPro" id="IPR001849">
    <property type="entry name" value="PH_domain"/>
</dbReference>
<organism evidence="4 5">
    <name type="scientific">Kalmanozyma brasiliensis (strain GHG001)</name>
    <name type="common">Yeast</name>
    <name type="synonym">Pseudozyma brasiliensis</name>
    <dbReference type="NCBI Taxonomy" id="1365824"/>
    <lineage>
        <taxon>Eukaryota</taxon>
        <taxon>Fungi</taxon>
        <taxon>Dikarya</taxon>
        <taxon>Basidiomycota</taxon>
        <taxon>Ustilaginomycotina</taxon>
        <taxon>Ustilaginomycetes</taxon>
        <taxon>Ustilaginales</taxon>
        <taxon>Ustilaginaceae</taxon>
        <taxon>Kalmanozyma</taxon>
    </lineage>
</organism>
<evidence type="ECO:0000313" key="4">
    <source>
        <dbReference type="EMBL" id="EST04917.1"/>
    </source>
</evidence>
<feature type="compositionally biased region" description="Basic and acidic residues" evidence="2">
    <location>
        <begin position="1242"/>
        <end position="1259"/>
    </location>
</feature>
<dbReference type="EMBL" id="KI545893">
    <property type="protein sequence ID" value="EST04917.1"/>
    <property type="molecule type" value="Genomic_DNA"/>
</dbReference>
<feature type="compositionally biased region" description="Polar residues" evidence="2">
    <location>
        <begin position="1436"/>
        <end position="1445"/>
    </location>
</feature>
<dbReference type="SMART" id="SM00233">
    <property type="entry name" value="PH"/>
    <property type="match status" value="1"/>
</dbReference>
<feature type="compositionally biased region" description="Basic and acidic residues" evidence="2">
    <location>
        <begin position="1446"/>
        <end position="1456"/>
    </location>
</feature>
<feature type="compositionally biased region" description="Polar residues" evidence="2">
    <location>
        <begin position="2447"/>
        <end position="2459"/>
    </location>
</feature>
<dbReference type="GO" id="GO:0005739">
    <property type="term" value="C:mitochondrion"/>
    <property type="evidence" value="ECO:0007669"/>
    <property type="project" value="TreeGrafter"/>
</dbReference>
<protein>
    <recommendedName>
        <fullName evidence="3">PH domain-containing protein</fullName>
    </recommendedName>
</protein>
<evidence type="ECO:0000259" key="3">
    <source>
        <dbReference type="PROSITE" id="PS50003"/>
    </source>
</evidence>
<dbReference type="eggNOG" id="ENOG502QWE7">
    <property type="taxonomic scope" value="Eukaryota"/>
</dbReference>
<dbReference type="PANTHER" id="PTHR28190">
    <property type="entry name" value="NUCLEAR MIGRATION PROTEIN NUM1"/>
    <property type="match status" value="1"/>
</dbReference>
<keyword evidence="5" id="KW-1185">Reference proteome</keyword>
<feature type="region of interest" description="Disordered" evidence="2">
    <location>
        <begin position="2319"/>
        <end position="2352"/>
    </location>
</feature>
<feature type="region of interest" description="Disordered" evidence="2">
    <location>
        <begin position="1484"/>
        <end position="1512"/>
    </location>
</feature>
<feature type="region of interest" description="Disordered" evidence="2">
    <location>
        <begin position="2178"/>
        <end position="2220"/>
    </location>
</feature>
<feature type="compositionally biased region" description="Polar residues" evidence="2">
    <location>
        <begin position="565"/>
        <end position="579"/>
    </location>
</feature>
<feature type="compositionally biased region" description="Polar residues" evidence="2">
    <location>
        <begin position="1502"/>
        <end position="1512"/>
    </location>
</feature>
<dbReference type="GO" id="GO:0005543">
    <property type="term" value="F:phospholipid binding"/>
    <property type="evidence" value="ECO:0007669"/>
    <property type="project" value="InterPro"/>
</dbReference>
<feature type="region of interest" description="Disordered" evidence="2">
    <location>
        <begin position="1730"/>
        <end position="1949"/>
    </location>
</feature>
<dbReference type="OrthoDB" id="2149224at2759"/>
<dbReference type="CDD" id="cd13365">
    <property type="entry name" value="PH_PLC_plant-like"/>
    <property type="match status" value="1"/>
</dbReference>
<dbReference type="GO" id="GO:0000226">
    <property type="term" value="P:microtubule cytoskeleton organization"/>
    <property type="evidence" value="ECO:0007669"/>
    <property type="project" value="TreeGrafter"/>
</dbReference>
<dbReference type="HOGENOM" id="CLU_229269_0_0_1"/>
<feature type="region of interest" description="Disordered" evidence="2">
    <location>
        <begin position="1"/>
        <end position="54"/>
    </location>
</feature>
<feature type="region of interest" description="Disordered" evidence="2">
    <location>
        <begin position="1241"/>
        <end position="1269"/>
    </location>
</feature>
<dbReference type="Pfam" id="PF12814">
    <property type="entry name" value="Mcp5_PH"/>
    <property type="match status" value="1"/>
</dbReference>
<name>V5GFW7_KALBG</name>
<feature type="compositionally biased region" description="Polar residues" evidence="2">
    <location>
        <begin position="1939"/>
        <end position="1949"/>
    </location>
</feature>
<feature type="compositionally biased region" description="Low complexity" evidence="2">
    <location>
        <begin position="1818"/>
        <end position="1832"/>
    </location>
</feature>
<evidence type="ECO:0000256" key="1">
    <source>
        <dbReference type="SAM" id="Coils"/>
    </source>
</evidence>